<proteinExistence type="predicted"/>
<organism evidence="2 3">
    <name type="scientific">Caulobacter vibrioides</name>
    <name type="common">Caulobacter crescentus</name>
    <dbReference type="NCBI Taxonomy" id="155892"/>
    <lineage>
        <taxon>Bacteria</taxon>
        <taxon>Pseudomonadati</taxon>
        <taxon>Pseudomonadota</taxon>
        <taxon>Alphaproteobacteria</taxon>
        <taxon>Caulobacterales</taxon>
        <taxon>Caulobacteraceae</taxon>
        <taxon>Caulobacter</taxon>
    </lineage>
</organism>
<accession>A0A291IDC8</accession>
<protein>
    <recommendedName>
        <fullName evidence="1">DUF6948 domain-containing protein</fullName>
    </recommendedName>
</protein>
<dbReference type="InterPro" id="IPR054226">
    <property type="entry name" value="DUF6948"/>
</dbReference>
<dbReference type="EMBL" id="CP023315">
    <property type="protein sequence ID" value="ATG88187.2"/>
    <property type="molecule type" value="Genomic_DNA"/>
</dbReference>
<evidence type="ECO:0000259" key="1">
    <source>
        <dbReference type="Pfam" id="PF22253"/>
    </source>
</evidence>
<evidence type="ECO:0000313" key="3">
    <source>
        <dbReference type="Proteomes" id="UP000217311"/>
    </source>
</evidence>
<evidence type="ECO:0000313" key="2">
    <source>
        <dbReference type="EMBL" id="ATG88187.2"/>
    </source>
</evidence>
<sequence length="93" mass="10028">MGENATITGEAHGLVLVVADRGFVWVGETVTTPDWVEIKNARCVRRWGTTKGLNQLAIEGPQSSTQLDAPADLKVSRKALIAIIPCEAEKWAA</sequence>
<dbReference type="Pfam" id="PF22253">
    <property type="entry name" value="DUF6948"/>
    <property type="match status" value="1"/>
</dbReference>
<gene>
    <name evidence="2" type="ORF">CA606_20035</name>
</gene>
<feature type="domain" description="DUF6948" evidence="1">
    <location>
        <begin position="15"/>
        <end position="92"/>
    </location>
</feature>
<dbReference type="RefSeq" id="WP_181242655.1">
    <property type="nucleotide sequence ID" value="NZ_CP023315.3"/>
</dbReference>
<dbReference type="AlphaFoldDB" id="A0A291IDC8"/>
<reference evidence="3" key="1">
    <citation type="submission" date="2017-09" db="EMBL/GenBank/DDBJ databases">
        <title>Genome evolution observed in wild isolates of Caulobacter crescentus.</title>
        <authorList>
            <person name="Ely B."/>
            <person name="Wilson K."/>
            <person name="Scott D."/>
        </authorList>
    </citation>
    <scope>NUCLEOTIDE SEQUENCE [LARGE SCALE GENOMIC DNA]</scope>
    <source>
        <strain evidence="3">CB13b1a</strain>
    </source>
</reference>
<dbReference type="Proteomes" id="UP000217311">
    <property type="component" value="Chromosome"/>
</dbReference>
<name>A0A291IDC8_CAUVI</name>